<feature type="domain" description="EamA" evidence="7">
    <location>
        <begin position="151"/>
        <end position="286"/>
    </location>
</feature>
<feature type="transmembrane region" description="Helical" evidence="6">
    <location>
        <begin position="123"/>
        <end position="143"/>
    </location>
</feature>
<keyword evidence="5 6" id="KW-0472">Membrane</keyword>
<evidence type="ECO:0000256" key="1">
    <source>
        <dbReference type="ARBA" id="ARBA00004651"/>
    </source>
</evidence>
<feature type="transmembrane region" description="Helical" evidence="6">
    <location>
        <begin position="65"/>
        <end position="84"/>
    </location>
</feature>
<evidence type="ECO:0000256" key="5">
    <source>
        <dbReference type="ARBA" id="ARBA00023136"/>
    </source>
</evidence>
<evidence type="ECO:0000256" key="6">
    <source>
        <dbReference type="SAM" id="Phobius"/>
    </source>
</evidence>
<dbReference type="InterPro" id="IPR037185">
    <property type="entry name" value="EmrE-like"/>
</dbReference>
<feature type="domain" description="EamA" evidence="7">
    <location>
        <begin position="8"/>
        <end position="139"/>
    </location>
</feature>
<organism evidence="8">
    <name type="scientific">bioreactor metagenome</name>
    <dbReference type="NCBI Taxonomy" id="1076179"/>
    <lineage>
        <taxon>unclassified sequences</taxon>
        <taxon>metagenomes</taxon>
        <taxon>ecological metagenomes</taxon>
    </lineage>
</organism>
<dbReference type="AlphaFoldDB" id="A0A644WBD6"/>
<dbReference type="PANTHER" id="PTHR32322:SF18">
    <property type="entry name" value="S-ADENOSYLMETHIONINE_S-ADENOSYLHOMOCYSTEINE TRANSPORTER"/>
    <property type="match status" value="1"/>
</dbReference>
<feature type="transmembrane region" description="Helical" evidence="6">
    <location>
        <begin position="96"/>
        <end position="116"/>
    </location>
</feature>
<dbReference type="Gene3D" id="1.10.3730.20">
    <property type="match status" value="1"/>
</dbReference>
<name>A0A644WBD6_9ZZZZ</name>
<dbReference type="EMBL" id="VSSQ01000770">
    <property type="protein sequence ID" value="MPM01052.1"/>
    <property type="molecule type" value="Genomic_DNA"/>
</dbReference>
<dbReference type="InterPro" id="IPR050638">
    <property type="entry name" value="AA-Vitamin_Transporters"/>
</dbReference>
<dbReference type="SUPFAM" id="SSF103481">
    <property type="entry name" value="Multidrug resistance efflux transporter EmrE"/>
    <property type="match status" value="2"/>
</dbReference>
<evidence type="ECO:0000313" key="8">
    <source>
        <dbReference type="EMBL" id="MPM01052.1"/>
    </source>
</evidence>
<evidence type="ECO:0000259" key="7">
    <source>
        <dbReference type="Pfam" id="PF00892"/>
    </source>
</evidence>
<proteinExistence type="predicted"/>
<evidence type="ECO:0000256" key="3">
    <source>
        <dbReference type="ARBA" id="ARBA00022692"/>
    </source>
</evidence>
<accession>A0A644WBD6</accession>
<feature type="transmembrane region" description="Helical" evidence="6">
    <location>
        <begin position="149"/>
        <end position="170"/>
    </location>
</feature>
<feature type="transmembrane region" description="Helical" evidence="6">
    <location>
        <begin position="182"/>
        <end position="206"/>
    </location>
</feature>
<dbReference type="GO" id="GO:0005886">
    <property type="term" value="C:plasma membrane"/>
    <property type="evidence" value="ECO:0007669"/>
    <property type="project" value="UniProtKB-SubCell"/>
</dbReference>
<gene>
    <name evidence="8" type="ORF">SDC9_47289</name>
</gene>
<sequence length="308" mass="34976">MLQHIKMYGAIVLAMIFWAFSFIWTKIAIESFQPVTLVTLRLVIAVLLLYAYAKATKKFQYIKRADLKWFVLLAFFEPYMYYMGETYSLTMLNPTLVAVIVATIPLFAPLFAFLFLKEKISPVNILGIVVSLLGVMMVIYEPQVGVETGFWGIILVFVAVFSAVFYAITLRKISSHYKTVNIILYQSIIGLFFFVPTFFITDYATITDIKITYKSLEALLMLAIFASVLAFVLFAGVVRKIGIAKTNVFVNLIPVFTAVFSWLLLGQQLGFNQWIGIVVVVSGLFVSQLSRKRKISEKIEEITQVTEY</sequence>
<comment type="caution">
    <text evidence="8">The sequence shown here is derived from an EMBL/GenBank/DDBJ whole genome shotgun (WGS) entry which is preliminary data.</text>
</comment>
<keyword evidence="3 6" id="KW-0812">Transmembrane</keyword>
<evidence type="ECO:0000256" key="2">
    <source>
        <dbReference type="ARBA" id="ARBA00022475"/>
    </source>
</evidence>
<reference evidence="8" key="1">
    <citation type="submission" date="2019-08" db="EMBL/GenBank/DDBJ databases">
        <authorList>
            <person name="Kucharzyk K."/>
            <person name="Murdoch R.W."/>
            <person name="Higgins S."/>
            <person name="Loffler F."/>
        </authorList>
    </citation>
    <scope>NUCLEOTIDE SEQUENCE</scope>
</reference>
<dbReference type="PANTHER" id="PTHR32322">
    <property type="entry name" value="INNER MEMBRANE TRANSPORTER"/>
    <property type="match status" value="1"/>
</dbReference>
<dbReference type="Pfam" id="PF00892">
    <property type="entry name" value="EamA"/>
    <property type="match status" value="2"/>
</dbReference>
<feature type="transmembrane region" description="Helical" evidence="6">
    <location>
        <begin position="35"/>
        <end position="53"/>
    </location>
</feature>
<feature type="transmembrane region" description="Helical" evidence="6">
    <location>
        <begin position="218"/>
        <end position="236"/>
    </location>
</feature>
<feature type="transmembrane region" description="Helical" evidence="6">
    <location>
        <begin position="248"/>
        <end position="265"/>
    </location>
</feature>
<keyword evidence="2" id="KW-1003">Cell membrane</keyword>
<protein>
    <recommendedName>
        <fullName evidence="7">EamA domain-containing protein</fullName>
    </recommendedName>
</protein>
<comment type="subcellular location">
    <subcellularLocation>
        <location evidence="1">Cell membrane</location>
        <topology evidence="1">Multi-pass membrane protein</topology>
    </subcellularLocation>
</comment>
<feature type="transmembrane region" description="Helical" evidence="6">
    <location>
        <begin position="7"/>
        <end position="29"/>
    </location>
</feature>
<keyword evidence="4 6" id="KW-1133">Transmembrane helix</keyword>
<evidence type="ECO:0000256" key="4">
    <source>
        <dbReference type="ARBA" id="ARBA00022989"/>
    </source>
</evidence>
<dbReference type="InterPro" id="IPR000620">
    <property type="entry name" value="EamA_dom"/>
</dbReference>
<feature type="transmembrane region" description="Helical" evidence="6">
    <location>
        <begin position="271"/>
        <end position="289"/>
    </location>
</feature>